<gene>
    <name evidence="2" type="ORF">GIL414_LOCUS48587</name>
</gene>
<evidence type="ECO:0000256" key="1">
    <source>
        <dbReference type="SAM" id="MobiDB-lite"/>
    </source>
</evidence>
<dbReference type="Proteomes" id="UP000681720">
    <property type="component" value="Unassembled WGS sequence"/>
</dbReference>
<feature type="compositionally biased region" description="Acidic residues" evidence="1">
    <location>
        <begin position="41"/>
        <end position="54"/>
    </location>
</feature>
<reference evidence="2" key="1">
    <citation type="submission" date="2021-02" db="EMBL/GenBank/DDBJ databases">
        <authorList>
            <person name="Nowell W R."/>
        </authorList>
    </citation>
    <scope>NUCLEOTIDE SEQUENCE</scope>
</reference>
<sequence>TSTTLKPSTNTNDSSANSVINPNEQLVTKSTKKRSRTIPVVDEESDTDETENNDIDVLQNQTSKSVKQYRHSSSAIPKNNARARDSVIDIENSDDDDNTAGNLCTQDITTGVGMKETGSKNKTLDKRKNNKYYCNLCASGGWEKSVSLSQHMRHMHKSEYNASIEVPLTKRRWTKDEILILAEFEAKIPSFDGIFINQILAKKFPTRTLESIKSRRKTKEYRELLQQLRDCRASQNIEGLECTDESSDVNSDIVENDDVINNNNNNDEDFDNNNPNDIVTTTVRGTDGSKCVLQWLMPCRIMLKTCCTLTQ</sequence>
<evidence type="ECO:0000313" key="2">
    <source>
        <dbReference type="EMBL" id="CAF4833686.1"/>
    </source>
</evidence>
<accession>A0A8S3BJU6</accession>
<protein>
    <submittedName>
        <fullName evidence="2">Uncharacterized protein</fullName>
    </submittedName>
</protein>
<dbReference type="EMBL" id="CAJOBJ010157895">
    <property type="protein sequence ID" value="CAF4833686.1"/>
    <property type="molecule type" value="Genomic_DNA"/>
</dbReference>
<dbReference type="AlphaFoldDB" id="A0A8S3BJU6"/>
<name>A0A8S3BJU6_9BILA</name>
<feature type="region of interest" description="Disordered" evidence="1">
    <location>
        <begin position="1"/>
        <end position="79"/>
    </location>
</feature>
<feature type="compositionally biased region" description="Polar residues" evidence="1">
    <location>
        <begin position="58"/>
        <end position="77"/>
    </location>
</feature>
<evidence type="ECO:0000313" key="3">
    <source>
        <dbReference type="Proteomes" id="UP000681720"/>
    </source>
</evidence>
<organism evidence="2 3">
    <name type="scientific">Rotaria magnacalcarata</name>
    <dbReference type="NCBI Taxonomy" id="392030"/>
    <lineage>
        <taxon>Eukaryota</taxon>
        <taxon>Metazoa</taxon>
        <taxon>Spiralia</taxon>
        <taxon>Gnathifera</taxon>
        <taxon>Rotifera</taxon>
        <taxon>Eurotatoria</taxon>
        <taxon>Bdelloidea</taxon>
        <taxon>Philodinida</taxon>
        <taxon>Philodinidae</taxon>
        <taxon>Rotaria</taxon>
    </lineage>
</organism>
<comment type="caution">
    <text evidence="2">The sequence shown here is derived from an EMBL/GenBank/DDBJ whole genome shotgun (WGS) entry which is preliminary data.</text>
</comment>
<feature type="non-terminal residue" evidence="2">
    <location>
        <position position="1"/>
    </location>
</feature>
<feature type="compositionally biased region" description="Polar residues" evidence="1">
    <location>
        <begin position="1"/>
        <end position="29"/>
    </location>
</feature>
<proteinExistence type="predicted"/>